<feature type="domain" description="Aminoacyl-transfer RNA synthetases class-II family profile" evidence="10">
    <location>
        <begin position="168"/>
        <end position="486"/>
    </location>
</feature>
<dbReference type="InterPro" id="IPR045864">
    <property type="entry name" value="aa-tRNA-synth_II/BPL/LPL"/>
</dbReference>
<organism evidence="11 12">
    <name type="scientific">Candidatus Taylorbacteria bacterium RIFCSPHIGHO2_02_FULL_46_13</name>
    <dbReference type="NCBI Taxonomy" id="1802312"/>
    <lineage>
        <taxon>Bacteria</taxon>
        <taxon>Candidatus Tayloriibacteriota</taxon>
    </lineage>
</organism>
<feature type="compositionally biased region" description="Basic and acidic residues" evidence="9">
    <location>
        <begin position="418"/>
        <end position="435"/>
    </location>
</feature>
<comment type="subunit">
    <text evidence="7">Homodimer.</text>
</comment>
<dbReference type="AlphaFoldDB" id="A0A1G2MSA2"/>
<gene>
    <name evidence="7" type="primary">lysS</name>
    <name evidence="11" type="ORF">A3C06_00340</name>
</gene>
<dbReference type="NCBIfam" id="TIGR00499">
    <property type="entry name" value="lysS_bact"/>
    <property type="match status" value="1"/>
</dbReference>
<evidence type="ECO:0000256" key="5">
    <source>
        <dbReference type="ARBA" id="ARBA00023146"/>
    </source>
</evidence>
<evidence type="ECO:0000259" key="10">
    <source>
        <dbReference type="PROSITE" id="PS50862"/>
    </source>
</evidence>
<dbReference type="InterPro" id="IPR018149">
    <property type="entry name" value="Lys-tRNA-synth_II_C"/>
</dbReference>
<dbReference type="PANTHER" id="PTHR42918:SF15">
    <property type="entry name" value="LYSINE--TRNA LIGASE, CHLOROPLASTIC_MITOCHONDRIAL"/>
    <property type="match status" value="1"/>
</dbReference>
<dbReference type="PRINTS" id="PR00982">
    <property type="entry name" value="TRNASYNTHLYS"/>
</dbReference>
<keyword evidence="1 7" id="KW-0436">Ligase</keyword>
<dbReference type="InterPro" id="IPR006195">
    <property type="entry name" value="aa-tRNA-synth_II"/>
</dbReference>
<protein>
    <recommendedName>
        <fullName evidence="7">Lysine--tRNA ligase</fullName>
        <ecNumber evidence="7">6.1.1.6</ecNumber>
    </recommendedName>
    <alternativeName>
        <fullName evidence="7">Lysyl-tRNA synthetase</fullName>
        <shortName evidence="7">LysRS</shortName>
    </alternativeName>
</protein>
<dbReference type="EMBL" id="MHRQ01000031">
    <property type="protein sequence ID" value="OHA25891.1"/>
    <property type="molecule type" value="Genomic_DNA"/>
</dbReference>
<keyword evidence="7 8" id="KW-0460">Magnesium</keyword>
<dbReference type="GO" id="GO:0000049">
    <property type="term" value="F:tRNA binding"/>
    <property type="evidence" value="ECO:0007669"/>
    <property type="project" value="TreeGrafter"/>
</dbReference>
<dbReference type="GO" id="GO:0005829">
    <property type="term" value="C:cytosol"/>
    <property type="evidence" value="ECO:0007669"/>
    <property type="project" value="TreeGrafter"/>
</dbReference>
<dbReference type="EC" id="6.1.1.6" evidence="7"/>
<dbReference type="Gene3D" id="2.40.50.140">
    <property type="entry name" value="Nucleic acid-binding proteins"/>
    <property type="match status" value="1"/>
</dbReference>
<evidence type="ECO:0000256" key="8">
    <source>
        <dbReference type="RuleBase" id="RU000336"/>
    </source>
</evidence>
<dbReference type="HAMAP" id="MF_00252">
    <property type="entry name" value="Lys_tRNA_synth_class2"/>
    <property type="match status" value="1"/>
</dbReference>
<dbReference type="NCBIfam" id="NF001756">
    <property type="entry name" value="PRK00484.1"/>
    <property type="match status" value="1"/>
</dbReference>
<comment type="caution">
    <text evidence="7">Lacks conserved residue(s) required for the propagation of feature annotation.</text>
</comment>
<accession>A0A1G2MSA2</accession>
<dbReference type="PROSITE" id="PS50862">
    <property type="entry name" value="AA_TRNA_LIGASE_II"/>
    <property type="match status" value="1"/>
</dbReference>
<feature type="binding site" evidence="7">
    <location>
        <position position="405"/>
    </location>
    <ligand>
        <name>Mg(2+)</name>
        <dbReference type="ChEBI" id="CHEBI:18420"/>
        <label>2</label>
    </ligand>
</feature>
<evidence type="ECO:0000256" key="2">
    <source>
        <dbReference type="ARBA" id="ARBA00022723"/>
    </source>
</evidence>
<evidence type="ECO:0000256" key="7">
    <source>
        <dbReference type="HAMAP-Rule" id="MF_00252"/>
    </source>
</evidence>
<dbReference type="Pfam" id="PF01336">
    <property type="entry name" value="tRNA_anti-codon"/>
    <property type="match status" value="1"/>
</dbReference>
<proteinExistence type="inferred from homology"/>
<keyword evidence="4 7" id="KW-0067">ATP-binding</keyword>
<evidence type="ECO:0000256" key="4">
    <source>
        <dbReference type="ARBA" id="ARBA00022840"/>
    </source>
</evidence>
<name>A0A1G2MSA2_9BACT</name>
<dbReference type="SUPFAM" id="SSF50249">
    <property type="entry name" value="Nucleic acid-binding proteins"/>
    <property type="match status" value="1"/>
</dbReference>
<dbReference type="GO" id="GO:0006430">
    <property type="term" value="P:lysyl-tRNA aminoacylation"/>
    <property type="evidence" value="ECO:0007669"/>
    <property type="project" value="UniProtKB-UniRule"/>
</dbReference>
<evidence type="ECO:0000313" key="11">
    <source>
        <dbReference type="EMBL" id="OHA25891.1"/>
    </source>
</evidence>
<dbReference type="InterPro" id="IPR002313">
    <property type="entry name" value="Lys-tRNA-ligase_II"/>
</dbReference>
<dbReference type="GO" id="GO:0000287">
    <property type="term" value="F:magnesium ion binding"/>
    <property type="evidence" value="ECO:0007669"/>
    <property type="project" value="UniProtKB-UniRule"/>
</dbReference>
<dbReference type="PANTHER" id="PTHR42918">
    <property type="entry name" value="LYSYL-TRNA SYNTHETASE"/>
    <property type="match status" value="1"/>
</dbReference>
<evidence type="ECO:0000256" key="3">
    <source>
        <dbReference type="ARBA" id="ARBA00022741"/>
    </source>
</evidence>
<comment type="cofactor">
    <cofactor evidence="7 8">
        <name>Mg(2+)</name>
        <dbReference type="ChEBI" id="CHEBI:18420"/>
    </cofactor>
    <text evidence="7 8">Binds 3 Mg(2+) ions per subunit.</text>
</comment>
<dbReference type="InterPro" id="IPR012340">
    <property type="entry name" value="NA-bd_OB-fold"/>
</dbReference>
<dbReference type="Pfam" id="PF00152">
    <property type="entry name" value="tRNA-synt_2"/>
    <property type="match status" value="1"/>
</dbReference>
<dbReference type="Proteomes" id="UP000177565">
    <property type="component" value="Unassembled WGS sequence"/>
</dbReference>
<keyword evidence="5 7" id="KW-0030">Aminoacyl-tRNA synthetase</keyword>
<dbReference type="Gene3D" id="3.30.930.10">
    <property type="entry name" value="Bira Bifunctional Protein, Domain 2"/>
    <property type="match status" value="1"/>
</dbReference>
<comment type="catalytic activity">
    <reaction evidence="6 7 8">
        <text>tRNA(Lys) + L-lysine + ATP = L-lysyl-tRNA(Lys) + AMP + diphosphate</text>
        <dbReference type="Rhea" id="RHEA:20792"/>
        <dbReference type="Rhea" id="RHEA-COMP:9696"/>
        <dbReference type="Rhea" id="RHEA-COMP:9697"/>
        <dbReference type="ChEBI" id="CHEBI:30616"/>
        <dbReference type="ChEBI" id="CHEBI:32551"/>
        <dbReference type="ChEBI" id="CHEBI:33019"/>
        <dbReference type="ChEBI" id="CHEBI:78442"/>
        <dbReference type="ChEBI" id="CHEBI:78529"/>
        <dbReference type="ChEBI" id="CHEBI:456215"/>
        <dbReference type="EC" id="6.1.1.6"/>
    </reaction>
</comment>
<dbReference type="STRING" id="1802312.A3C06_00340"/>
<dbReference type="CDD" id="cd00775">
    <property type="entry name" value="LysRS_core"/>
    <property type="match status" value="1"/>
</dbReference>
<reference evidence="11 12" key="1">
    <citation type="journal article" date="2016" name="Nat. Commun.">
        <title>Thousands of microbial genomes shed light on interconnected biogeochemical processes in an aquifer system.</title>
        <authorList>
            <person name="Anantharaman K."/>
            <person name="Brown C.T."/>
            <person name="Hug L.A."/>
            <person name="Sharon I."/>
            <person name="Castelle C.J."/>
            <person name="Probst A.J."/>
            <person name="Thomas B.C."/>
            <person name="Singh A."/>
            <person name="Wilkins M.J."/>
            <person name="Karaoz U."/>
            <person name="Brodie E.L."/>
            <person name="Williams K.H."/>
            <person name="Hubbard S.S."/>
            <person name="Banfield J.F."/>
        </authorList>
    </citation>
    <scope>NUCLEOTIDE SEQUENCE [LARGE SCALE GENOMIC DNA]</scope>
</reference>
<comment type="similarity">
    <text evidence="7">Belongs to the class-II aminoacyl-tRNA synthetase family.</text>
</comment>
<dbReference type="GO" id="GO:0005524">
    <property type="term" value="F:ATP binding"/>
    <property type="evidence" value="ECO:0007669"/>
    <property type="project" value="UniProtKB-UniRule"/>
</dbReference>
<sequence length="488" mass="55490">MASLEEVRATRLEKLERLKKAGIDPYPISCKRDYELKEVIEKFDALAEKGSLSLVGRVMSLRPQGGLVFLNFSDGTGTFQALLRTGDTDEKLLTLFSETVDIGDFLGFEGTLMKTKRGEPSILVSSWTMLAKSLRPLPEKWHGLQDVDERFRHRYLDLLMNEGVRGRFLVRSRIISEVRRFYDSHGYIEVETPMLQPIAGGATARPFVTHHNTLDTDFYLTIAQELYLKQLLVGGVDKVYEIGRKFRNEGIDVTHNPEFTMLESNESYADANSQMEFIETLMRSVAKALTATSEVTYGADIIDFTKPFPRLKFYDLIKEHGGVDDPANASREELEERAKELGITFPPTEGDYKLLDSIYKRTVRPKLIQPTFIVDYPVAFNPFAKRKPEDSKLIDRFQLVAGGIELVNAFSELNNPLDQKERYEEQDRLKKKGEGDISPSDKNYLEAMEYGMPPNGGIGIGIDRLAMLFTDSKNIREVILFPTLRPKE</sequence>
<dbReference type="InterPro" id="IPR044136">
    <property type="entry name" value="Lys-tRNA-ligase_II_N"/>
</dbReference>
<feature type="region of interest" description="Disordered" evidence="9">
    <location>
        <begin position="418"/>
        <end position="437"/>
    </location>
</feature>
<dbReference type="CDD" id="cd04322">
    <property type="entry name" value="LysRS_N"/>
    <property type="match status" value="1"/>
</dbReference>
<evidence type="ECO:0000256" key="1">
    <source>
        <dbReference type="ARBA" id="ARBA00022598"/>
    </source>
</evidence>
<comment type="subcellular location">
    <subcellularLocation>
        <location evidence="7">Cytoplasm</location>
    </subcellularLocation>
</comment>
<evidence type="ECO:0000256" key="6">
    <source>
        <dbReference type="ARBA" id="ARBA00048573"/>
    </source>
</evidence>
<keyword evidence="7" id="KW-0648">Protein biosynthesis</keyword>
<dbReference type="SUPFAM" id="SSF55681">
    <property type="entry name" value="Class II aaRS and biotin synthetases"/>
    <property type="match status" value="1"/>
</dbReference>
<evidence type="ECO:0000313" key="12">
    <source>
        <dbReference type="Proteomes" id="UP000177565"/>
    </source>
</evidence>
<keyword evidence="2 7" id="KW-0479">Metal-binding</keyword>
<comment type="caution">
    <text evidence="11">The sequence shown here is derived from an EMBL/GenBank/DDBJ whole genome shotgun (WGS) entry which is preliminary data.</text>
</comment>
<dbReference type="InterPro" id="IPR004364">
    <property type="entry name" value="Aa-tRNA-synt_II"/>
</dbReference>
<keyword evidence="3 7" id="KW-0547">Nucleotide-binding</keyword>
<keyword evidence="7" id="KW-0963">Cytoplasm</keyword>
<dbReference type="GO" id="GO:0004824">
    <property type="term" value="F:lysine-tRNA ligase activity"/>
    <property type="evidence" value="ECO:0007669"/>
    <property type="project" value="UniProtKB-UniRule"/>
</dbReference>
<dbReference type="InterPro" id="IPR004365">
    <property type="entry name" value="NA-bd_OB_tRNA"/>
</dbReference>
<evidence type="ECO:0000256" key="9">
    <source>
        <dbReference type="SAM" id="MobiDB-lite"/>
    </source>
</evidence>
<feature type="binding site" evidence="7">
    <location>
        <position position="405"/>
    </location>
    <ligand>
        <name>Mg(2+)</name>
        <dbReference type="ChEBI" id="CHEBI:18420"/>
        <label>1</label>
    </ligand>
</feature>